<comment type="caution">
    <text evidence="3">The sequence shown here is derived from an EMBL/GenBank/DDBJ whole genome shotgun (WGS) entry which is preliminary data.</text>
</comment>
<dbReference type="Proteomes" id="UP000460298">
    <property type="component" value="Unassembled WGS sequence"/>
</dbReference>
<evidence type="ECO:0000313" key="3">
    <source>
        <dbReference type="EMBL" id="KAB2932216.1"/>
    </source>
</evidence>
<protein>
    <submittedName>
        <fullName evidence="3">Glycosyltransferase family 4 protein</fullName>
    </submittedName>
</protein>
<sequence>MTIRTGTASPKVAILHDWLTGMRGGEAVLEALLDLYPEAELFTLLHLKGSCSDRIESRPIHTSFIDRLPLRGRFYRHYLPLFPTAIEEFDFHGFDLVISSSHCVTKGAIVPPGVPHISYVHSPMRYVWDMYREYFPGRGLTQKFVIPFFANYLRMWDAASAHRVDRYVVNSAFVGERVRRFYGRESVVIHPPCVETFGAAPASTREDFYLVYGAMVPYKRIDLAIKAFKESGRRLVVAGHGPEKARLQELAGGAKIEFVDRPDRNQSRELFEKARALIFPGVEDFGIVPVEAQERRCPVIAFRRGGALETVVHQKTGYFFEEQNPQSLNDALDRFEGLSFRESEFRKNVLRFTADTFRRKMAREIDDLRRRGL</sequence>
<dbReference type="Pfam" id="PF00534">
    <property type="entry name" value="Glycos_transf_1"/>
    <property type="match status" value="1"/>
</dbReference>
<dbReference type="PANTHER" id="PTHR45947:SF3">
    <property type="entry name" value="SULFOQUINOVOSYL TRANSFERASE SQD2"/>
    <property type="match status" value="1"/>
</dbReference>
<dbReference type="InterPro" id="IPR028098">
    <property type="entry name" value="Glyco_trans_4-like_N"/>
</dbReference>
<feature type="domain" description="Glycosyl transferase family 1" evidence="1">
    <location>
        <begin position="203"/>
        <end position="339"/>
    </location>
</feature>
<dbReference type="InterPro" id="IPR001296">
    <property type="entry name" value="Glyco_trans_1"/>
</dbReference>
<dbReference type="InterPro" id="IPR050194">
    <property type="entry name" value="Glycosyltransferase_grp1"/>
</dbReference>
<evidence type="ECO:0000259" key="1">
    <source>
        <dbReference type="Pfam" id="PF00534"/>
    </source>
</evidence>
<reference evidence="3 4" key="1">
    <citation type="submission" date="2019-10" db="EMBL/GenBank/DDBJ databases">
        <title>Extracellular Electron Transfer in a Candidatus Methanoperedens spp. Enrichment Culture.</title>
        <authorList>
            <person name="Berger S."/>
            <person name="Rangel Shaw D."/>
            <person name="Berben T."/>
            <person name="In 'T Zandt M."/>
            <person name="Frank J."/>
            <person name="Reimann J."/>
            <person name="Jetten M.S.M."/>
            <person name="Welte C.U."/>
        </authorList>
    </citation>
    <scope>NUCLEOTIDE SEQUENCE [LARGE SCALE GENOMIC DNA]</scope>
    <source>
        <strain evidence="3">SB12</strain>
    </source>
</reference>
<dbReference type="Pfam" id="PF13439">
    <property type="entry name" value="Glyco_transf_4"/>
    <property type="match status" value="1"/>
</dbReference>
<feature type="domain" description="Glycosyltransferase subfamily 4-like N-terminal" evidence="2">
    <location>
        <begin position="63"/>
        <end position="194"/>
    </location>
</feature>
<dbReference type="Gene3D" id="3.40.50.2000">
    <property type="entry name" value="Glycogen Phosphorylase B"/>
    <property type="match status" value="1"/>
</dbReference>
<dbReference type="GO" id="GO:0016757">
    <property type="term" value="F:glycosyltransferase activity"/>
    <property type="evidence" value="ECO:0007669"/>
    <property type="project" value="InterPro"/>
</dbReference>
<dbReference type="AlphaFoldDB" id="A0A833H128"/>
<dbReference type="EMBL" id="WBUI01000010">
    <property type="protein sequence ID" value="KAB2932216.1"/>
    <property type="molecule type" value="Genomic_DNA"/>
</dbReference>
<name>A0A833H128_9LEPT</name>
<dbReference type="SUPFAM" id="SSF53756">
    <property type="entry name" value="UDP-Glycosyltransferase/glycogen phosphorylase"/>
    <property type="match status" value="1"/>
</dbReference>
<accession>A0A833H128</accession>
<evidence type="ECO:0000313" key="4">
    <source>
        <dbReference type="Proteomes" id="UP000460298"/>
    </source>
</evidence>
<dbReference type="PANTHER" id="PTHR45947">
    <property type="entry name" value="SULFOQUINOVOSYL TRANSFERASE SQD2"/>
    <property type="match status" value="1"/>
</dbReference>
<keyword evidence="3" id="KW-0808">Transferase</keyword>
<organism evidence="3 4">
    <name type="scientific">Leptonema illini</name>
    <dbReference type="NCBI Taxonomy" id="183"/>
    <lineage>
        <taxon>Bacteria</taxon>
        <taxon>Pseudomonadati</taxon>
        <taxon>Spirochaetota</taxon>
        <taxon>Spirochaetia</taxon>
        <taxon>Leptospirales</taxon>
        <taxon>Leptospiraceae</taxon>
        <taxon>Leptonema</taxon>
    </lineage>
</organism>
<gene>
    <name evidence="3" type="ORF">F9K24_11470</name>
</gene>
<evidence type="ECO:0000259" key="2">
    <source>
        <dbReference type="Pfam" id="PF13439"/>
    </source>
</evidence>
<proteinExistence type="predicted"/>